<feature type="signal peptide" evidence="2">
    <location>
        <begin position="1"/>
        <end position="19"/>
    </location>
</feature>
<evidence type="ECO:0000259" key="3">
    <source>
        <dbReference type="Pfam" id="PF01551"/>
    </source>
</evidence>
<dbReference type="CDD" id="cd12797">
    <property type="entry name" value="M23_peptidase"/>
    <property type="match status" value="1"/>
</dbReference>
<keyword evidence="2" id="KW-0732">Signal</keyword>
<proteinExistence type="predicted"/>
<accession>A0A6J4NGA7</accession>
<dbReference type="GO" id="GO:0004222">
    <property type="term" value="F:metalloendopeptidase activity"/>
    <property type="evidence" value="ECO:0007669"/>
    <property type="project" value="TreeGrafter"/>
</dbReference>
<feature type="domain" description="M23ase beta-sheet core" evidence="3">
    <location>
        <begin position="305"/>
        <end position="399"/>
    </location>
</feature>
<organism evidence="4">
    <name type="scientific">uncultured Rubrobacteraceae bacterium</name>
    <dbReference type="NCBI Taxonomy" id="349277"/>
    <lineage>
        <taxon>Bacteria</taxon>
        <taxon>Bacillati</taxon>
        <taxon>Actinomycetota</taxon>
        <taxon>Rubrobacteria</taxon>
        <taxon>Rubrobacterales</taxon>
        <taxon>Rubrobacteraceae</taxon>
        <taxon>environmental samples</taxon>
    </lineage>
</organism>
<dbReference type="AlphaFoldDB" id="A0A6J4NGA7"/>
<dbReference type="Gene3D" id="2.70.70.10">
    <property type="entry name" value="Glucose Permease (Domain IIA)"/>
    <property type="match status" value="1"/>
</dbReference>
<evidence type="ECO:0000256" key="2">
    <source>
        <dbReference type="SAM" id="SignalP"/>
    </source>
</evidence>
<evidence type="ECO:0000313" key="4">
    <source>
        <dbReference type="EMBL" id="CAA9384349.1"/>
    </source>
</evidence>
<dbReference type="SUPFAM" id="SSF51261">
    <property type="entry name" value="Duplicated hybrid motif"/>
    <property type="match status" value="1"/>
</dbReference>
<dbReference type="EMBL" id="CADCUV010000011">
    <property type="protein sequence ID" value="CAA9384349.1"/>
    <property type="molecule type" value="Genomic_DNA"/>
</dbReference>
<evidence type="ECO:0000256" key="1">
    <source>
        <dbReference type="SAM" id="MobiDB-lite"/>
    </source>
</evidence>
<dbReference type="InterPro" id="IPR011055">
    <property type="entry name" value="Dup_hybrid_motif"/>
</dbReference>
<feature type="region of interest" description="Disordered" evidence="1">
    <location>
        <begin position="181"/>
        <end position="235"/>
    </location>
</feature>
<dbReference type="PANTHER" id="PTHR21666:SF270">
    <property type="entry name" value="MUREIN HYDROLASE ACTIVATOR ENVC"/>
    <property type="match status" value="1"/>
</dbReference>
<sequence>MRNKILSFAVLTVVSVMMAAGAGAEARESSSATQKTGGEAVGAEIVHPEEWNVEREPYTYDDTYGYTLWYPDTEAAHDHGGQPALRVALAYELEPEDVDAEAEGVLDDYPGLPLERETVDVARKHEGVAVGAIPGSTPYTAVYVPVNGRVYKINVYADDPEGRGLDAVGKRLLSDVRFEPPSRSVGSLDLPGANSPEALRAPDKPGLIENEEATRQAATGEDEVARTSTTSAGDEEQRILEGCYLADPQFWVQTQHGKYANKDRWDGRRAGWTRIGLHNYWGEYTHGDLGYGRCQSNNYTNDKFAVDYFLREGDVIFSPFRGGTVRFAGRNQSHKNYGIFVVIEHGNDKYVSISAHMSSLNVSKGAKVNEDKIIGFAGDSGDPSIPVGKPHLHQAFYRNPSFLNDGSPYGGRGLKVERHHYVGTAVGDSNGGVYKFGRKRKSDNTCRPSKVCGKGYFVSN</sequence>
<dbReference type="InterPro" id="IPR016047">
    <property type="entry name" value="M23ase_b-sheet_dom"/>
</dbReference>
<dbReference type="PANTHER" id="PTHR21666">
    <property type="entry name" value="PEPTIDASE-RELATED"/>
    <property type="match status" value="1"/>
</dbReference>
<feature type="chain" id="PRO_5038864331" description="M23ase beta-sheet core domain-containing protein" evidence="2">
    <location>
        <begin position="20"/>
        <end position="460"/>
    </location>
</feature>
<name>A0A6J4NGA7_9ACTN</name>
<reference evidence="4" key="1">
    <citation type="submission" date="2020-02" db="EMBL/GenBank/DDBJ databases">
        <authorList>
            <person name="Meier V. D."/>
        </authorList>
    </citation>
    <scope>NUCLEOTIDE SEQUENCE</scope>
    <source>
        <strain evidence="4">AVDCRST_MAG22</strain>
    </source>
</reference>
<protein>
    <recommendedName>
        <fullName evidence="3">M23ase beta-sheet core domain-containing protein</fullName>
    </recommendedName>
</protein>
<dbReference type="InterPro" id="IPR050570">
    <property type="entry name" value="Cell_wall_metabolism_enzyme"/>
</dbReference>
<gene>
    <name evidence="4" type="ORF">AVDCRST_MAG22-158</name>
</gene>
<dbReference type="Pfam" id="PF01551">
    <property type="entry name" value="Peptidase_M23"/>
    <property type="match status" value="1"/>
</dbReference>